<dbReference type="SUPFAM" id="SSF52540">
    <property type="entry name" value="P-loop containing nucleoside triphosphate hydrolases"/>
    <property type="match status" value="1"/>
</dbReference>
<name>A0A915LG33_MELJA</name>
<keyword evidence="2" id="KW-1185">Reference proteome</keyword>
<dbReference type="Gene3D" id="3.40.50.300">
    <property type="entry name" value="P-loop containing nucleotide triphosphate hydrolases"/>
    <property type="match status" value="1"/>
</dbReference>
<organism evidence="2 3">
    <name type="scientific">Meloidogyne javanica</name>
    <name type="common">Root-knot nematode worm</name>
    <dbReference type="NCBI Taxonomy" id="6303"/>
    <lineage>
        <taxon>Eukaryota</taxon>
        <taxon>Metazoa</taxon>
        <taxon>Ecdysozoa</taxon>
        <taxon>Nematoda</taxon>
        <taxon>Chromadorea</taxon>
        <taxon>Rhabditida</taxon>
        <taxon>Tylenchina</taxon>
        <taxon>Tylenchomorpha</taxon>
        <taxon>Tylenchoidea</taxon>
        <taxon>Meloidogynidae</taxon>
        <taxon>Meloidogyninae</taxon>
        <taxon>Meloidogyne</taxon>
        <taxon>Meloidogyne incognita group</taxon>
    </lineage>
</organism>
<evidence type="ECO:0000259" key="1">
    <source>
        <dbReference type="PROSITE" id="PS51194"/>
    </source>
</evidence>
<feature type="domain" description="Helicase C-terminal" evidence="1">
    <location>
        <begin position="1"/>
        <end position="105"/>
    </location>
</feature>
<dbReference type="AlphaFoldDB" id="A0A915LG33"/>
<evidence type="ECO:0000313" key="3">
    <source>
        <dbReference type="WBParaSite" id="scaffold10804_cov168.g15080"/>
    </source>
</evidence>
<dbReference type="InterPro" id="IPR001650">
    <property type="entry name" value="Helicase_C-like"/>
</dbReference>
<dbReference type="InterPro" id="IPR027417">
    <property type="entry name" value="P-loop_NTPase"/>
</dbReference>
<evidence type="ECO:0000313" key="2">
    <source>
        <dbReference type="Proteomes" id="UP000887561"/>
    </source>
</evidence>
<protein>
    <submittedName>
        <fullName evidence="3">Helicase C-terminal domain-containing protein</fullName>
    </submittedName>
</protein>
<dbReference type="WBParaSite" id="scaffold10804_cov168.g15080">
    <property type="protein sequence ID" value="scaffold10804_cov168.g15080"/>
    <property type="gene ID" value="scaffold10804_cov168.g15080"/>
</dbReference>
<proteinExistence type="predicted"/>
<dbReference type="CDD" id="cd18787">
    <property type="entry name" value="SF2_C_DEAD"/>
    <property type="match status" value="1"/>
</dbReference>
<dbReference type="Proteomes" id="UP000887561">
    <property type="component" value="Unplaced"/>
</dbReference>
<reference evidence="3" key="1">
    <citation type="submission" date="2022-11" db="UniProtKB">
        <authorList>
            <consortium name="WormBaseParasite"/>
        </authorList>
    </citation>
    <scope>IDENTIFICATION</scope>
</reference>
<dbReference type="Pfam" id="PF00271">
    <property type="entry name" value="Helicase_C"/>
    <property type="match status" value="1"/>
</dbReference>
<dbReference type="PANTHER" id="PTHR47958">
    <property type="entry name" value="ATP-DEPENDENT RNA HELICASE DBP3"/>
    <property type="match status" value="1"/>
</dbReference>
<sequence length="130" mass="14755">MRYQAVSKFATDQCDVLVATDVGARGLNFPNVQYVINYDLPSRDLRGSQNEYIHRIGRTGRIGNVGAAISYFDPSSINDKRNASYFVKVLQDSRQTVPEWMLEFVEENETSVNNLSKDAFSNYDGEKNFV</sequence>
<accession>A0A915LG33</accession>
<dbReference type="PROSITE" id="PS51194">
    <property type="entry name" value="HELICASE_CTER"/>
    <property type="match status" value="1"/>
</dbReference>
<dbReference type="SMART" id="SM00490">
    <property type="entry name" value="HELICc"/>
    <property type="match status" value="1"/>
</dbReference>